<dbReference type="SUPFAM" id="SSF47413">
    <property type="entry name" value="lambda repressor-like DNA-binding domains"/>
    <property type="match status" value="1"/>
</dbReference>
<proteinExistence type="predicted"/>
<dbReference type="Proteomes" id="UP001216579">
    <property type="component" value="Unassembled WGS sequence"/>
</dbReference>
<sequence>MSEQEPSGKEPRTGGPERSDFGRRVAARRQELGLTRDEVAARAGAAAGYIRYVEEHPALPDVGLLLRVAGALETTVMELCGGDADLPPGLGEAAYHPELVALDEAQCRARLATHGVGRVSVTTEAGPAIIPVNYSVIDDAVVFRTAPGTAPASASGTKVAFEVDHIDEALSQGWSVLVVGMAQRVTDPATIARLVAEAHSKPWAGGDRDTWIRVEPEHITGRLIQVG</sequence>
<name>A0ABT5ZFV4_9ACTN</name>
<keyword evidence="4" id="KW-1185">Reference proteome</keyword>
<evidence type="ECO:0000313" key="3">
    <source>
        <dbReference type="EMBL" id="MDF3288707.1"/>
    </source>
</evidence>
<dbReference type="Gene3D" id="1.10.260.40">
    <property type="entry name" value="lambda repressor-like DNA-binding domains"/>
    <property type="match status" value="1"/>
</dbReference>
<gene>
    <name evidence="3" type="ORF">P3G67_05570</name>
</gene>
<organism evidence="3 4">
    <name type="scientific">Streptomyces silvisoli</name>
    <dbReference type="NCBI Taxonomy" id="3034235"/>
    <lineage>
        <taxon>Bacteria</taxon>
        <taxon>Bacillati</taxon>
        <taxon>Actinomycetota</taxon>
        <taxon>Actinomycetes</taxon>
        <taxon>Kitasatosporales</taxon>
        <taxon>Streptomycetaceae</taxon>
        <taxon>Streptomyces</taxon>
    </lineage>
</organism>
<dbReference type="InterPro" id="IPR010982">
    <property type="entry name" value="Lambda_DNA-bd_dom_sf"/>
</dbReference>
<dbReference type="InterPro" id="IPR012349">
    <property type="entry name" value="Split_barrel_FMN-bd"/>
</dbReference>
<protein>
    <submittedName>
        <fullName evidence="3">Pyridoxamine 5'-phosphate oxidase family protein</fullName>
    </submittedName>
</protein>
<dbReference type="EMBL" id="JARJBC010000003">
    <property type="protein sequence ID" value="MDF3288707.1"/>
    <property type="molecule type" value="Genomic_DNA"/>
</dbReference>
<feature type="domain" description="HTH cro/C1-type" evidence="2">
    <location>
        <begin position="25"/>
        <end position="79"/>
    </location>
</feature>
<evidence type="ECO:0000259" key="2">
    <source>
        <dbReference type="PROSITE" id="PS50943"/>
    </source>
</evidence>
<accession>A0ABT5ZFV4</accession>
<comment type="caution">
    <text evidence="3">The sequence shown here is derived from an EMBL/GenBank/DDBJ whole genome shotgun (WGS) entry which is preliminary data.</text>
</comment>
<reference evidence="3 4" key="1">
    <citation type="submission" date="2023-03" db="EMBL/GenBank/DDBJ databases">
        <title>Draft genome sequence of Streptomyces sp. RB6PN23 isolated from peat swamp forest in Thailand.</title>
        <authorList>
            <person name="Klaysubun C."/>
            <person name="Duangmal K."/>
        </authorList>
    </citation>
    <scope>NUCLEOTIDE SEQUENCE [LARGE SCALE GENOMIC DNA]</scope>
    <source>
        <strain evidence="3 4">RB6PN23</strain>
    </source>
</reference>
<dbReference type="SMART" id="SM00530">
    <property type="entry name" value="HTH_XRE"/>
    <property type="match status" value="1"/>
</dbReference>
<dbReference type="InterPro" id="IPR024747">
    <property type="entry name" value="Pyridox_Oxase-rel"/>
</dbReference>
<dbReference type="SUPFAM" id="SSF50475">
    <property type="entry name" value="FMN-binding split barrel"/>
    <property type="match status" value="1"/>
</dbReference>
<dbReference type="Gene3D" id="2.30.110.10">
    <property type="entry name" value="Electron Transport, Fmn-binding Protein, Chain A"/>
    <property type="match status" value="1"/>
</dbReference>
<evidence type="ECO:0000313" key="4">
    <source>
        <dbReference type="Proteomes" id="UP001216579"/>
    </source>
</evidence>
<feature type="region of interest" description="Disordered" evidence="1">
    <location>
        <begin position="1"/>
        <end position="24"/>
    </location>
</feature>
<evidence type="ECO:0000256" key="1">
    <source>
        <dbReference type="SAM" id="MobiDB-lite"/>
    </source>
</evidence>
<dbReference type="PROSITE" id="PS50943">
    <property type="entry name" value="HTH_CROC1"/>
    <property type="match status" value="1"/>
</dbReference>
<dbReference type="InterPro" id="IPR001387">
    <property type="entry name" value="Cro/C1-type_HTH"/>
</dbReference>
<dbReference type="Pfam" id="PF12900">
    <property type="entry name" value="Pyridox_ox_2"/>
    <property type="match status" value="1"/>
</dbReference>
<dbReference type="RefSeq" id="WP_276092463.1">
    <property type="nucleotide sequence ID" value="NZ_JARJBC010000003.1"/>
</dbReference>